<keyword evidence="2" id="KW-0645">Protease</keyword>
<comment type="catalytic activity">
    <reaction evidence="7">
        <text>Preferential cleavage: (Ac)2-L-Lys-D-Ala-|-D-Ala. Also transpeptidation of peptidyl-alanyl moieties that are N-acyl substituents of D-alanine.</text>
        <dbReference type="EC" id="3.4.16.4"/>
    </reaction>
</comment>
<reference evidence="13" key="1">
    <citation type="submission" date="2022-12" db="EMBL/GenBank/DDBJ databases">
        <title>New Phytohabitans aurantiacus sp. RD004123 nov., an actinomycete isolated from soil.</title>
        <authorList>
            <person name="Triningsih D.W."/>
            <person name="Harunari E."/>
            <person name="Igarashi Y."/>
        </authorList>
    </citation>
    <scope>NUCLEOTIDE SEQUENCE</scope>
    <source>
        <strain evidence="13">RD004123</strain>
    </source>
</reference>
<dbReference type="PANTHER" id="PTHR32282:SF34">
    <property type="entry name" value="PENICILLIN-BINDING PROTEIN 1A"/>
    <property type="match status" value="1"/>
</dbReference>
<comment type="caution">
    <text evidence="13">The sequence shown here is derived from an EMBL/GenBank/DDBJ whole genome shotgun (WGS) entry which is preliminary data.</text>
</comment>
<feature type="region of interest" description="Disordered" evidence="9">
    <location>
        <begin position="824"/>
        <end position="921"/>
    </location>
</feature>
<dbReference type="Gene3D" id="3.40.710.10">
    <property type="entry name" value="DD-peptidase/beta-lactamase superfamily"/>
    <property type="match status" value="1"/>
</dbReference>
<feature type="compositionally biased region" description="Low complexity" evidence="9">
    <location>
        <begin position="910"/>
        <end position="921"/>
    </location>
</feature>
<keyword evidence="6" id="KW-0511">Multifunctional enzyme</keyword>
<keyword evidence="3" id="KW-0328">Glycosyltransferase</keyword>
<dbReference type="SUPFAM" id="SSF56601">
    <property type="entry name" value="beta-lactamase/transpeptidase-like"/>
    <property type="match status" value="1"/>
</dbReference>
<dbReference type="Pfam" id="PF00912">
    <property type="entry name" value="Transgly"/>
    <property type="match status" value="1"/>
</dbReference>
<organism evidence="13 14">
    <name type="scientific">Phytohabitans aurantiacus</name>
    <dbReference type="NCBI Taxonomy" id="3016789"/>
    <lineage>
        <taxon>Bacteria</taxon>
        <taxon>Bacillati</taxon>
        <taxon>Actinomycetota</taxon>
        <taxon>Actinomycetes</taxon>
        <taxon>Micromonosporales</taxon>
        <taxon>Micromonosporaceae</taxon>
    </lineage>
</organism>
<evidence type="ECO:0000256" key="4">
    <source>
        <dbReference type="ARBA" id="ARBA00022679"/>
    </source>
</evidence>
<evidence type="ECO:0000313" key="13">
    <source>
        <dbReference type="EMBL" id="GLH95227.1"/>
    </source>
</evidence>
<proteinExistence type="predicted"/>
<keyword evidence="10" id="KW-1133">Transmembrane helix</keyword>
<dbReference type="InterPro" id="IPR023346">
    <property type="entry name" value="Lysozyme-like_dom_sf"/>
</dbReference>
<evidence type="ECO:0000256" key="10">
    <source>
        <dbReference type="SAM" id="Phobius"/>
    </source>
</evidence>
<dbReference type="SUPFAM" id="SSF53955">
    <property type="entry name" value="Lysozyme-like"/>
    <property type="match status" value="1"/>
</dbReference>
<dbReference type="Pfam" id="PF00905">
    <property type="entry name" value="Transpeptidase"/>
    <property type="match status" value="1"/>
</dbReference>
<dbReference type="InterPro" id="IPR001264">
    <property type="entry name" value="Glyco_trans_51"/>
</dbReference>
<keyword evidence="10" id="KW-0812">Transmembrane</keyword>
<dbReference type="Proteomes" id="UP001144280">
    <property type="component" value="Unassembled WGS sequence"/>
</dbReference>
<dbReference type="RefSeq" id="WP_281892108.1">
    <property type="nucleotide sequence ID" value="NZ_BSDI01000001.1"/>
</dbReference>
<evidence type="ECO:0008006" key="15">
    <source>
        <dbReference type="Google" id="ProtNLM"/>
    </source>
</evidence>
<keyword evidence="14" id="KW-1185">Reference proteome</keyword>
<evidence type="ECO:0000313" key="14">
    <source>
        <dbReference type="Proteomes" id="UP001144280"/>
    </source>
</evidence>
<feature type="domain" description="Glycosyl transferase family 51" evidence="12">
    <location>
        <begin position="216"/>
        <end position="403"/>
    </location>
</feature>
<keyword evidence="5" id="KW-0378">Hydrolase</keyword>
<evidence type="ECO:0000256" key="5">
    <source>
        <dbReference type="ARBA" id="ARBA00022801"/>
    </source>
</evidence>
<keyword evidence="10" id="KW-0472">Membrane</keyword>
<keyword evidence="1" id="KW-0121">Carboxypeptidase</keyword>
<protein>
    <recommendedName>
        <fullName evidence="15">Penicillin-insensitive transglycosylase</fullName>
    </recommendedName>
</protein>
<dbReference type="PANTHER" id="PTHR32282">
    <property type="entry name" value="BINDING PROTEIN TRANSPEPTIDASE, PUTATIVE-RELATED"/>
    <property type="match status" value="1"/>
</dbReference>
<name>A0ABQ5QMQ8_9ACTN</name>
<evidence type="ECO:0000256" key="8">
    <source>
        <dbReference type="ARBA" id="ARBA00049902"/>
    </source>
</evidence>
<evidence type="ECO:0000259" key="11">
    <source>
        <dbReference type="Pfam" id="PF00905"/>
    </source>
</evidence>
<evidence type="ECO:0000256" key="7">
    <source>
        <dbReference type="ARBA" id="ARBA00034000"/>
    </source>
</evidence>
<evidence type="ECO:0000256" key="9">
    <source>
        <dbReference type="SAM" id="MobiDB-lite"/>
    </source>
</evidence>
<feature type="region of interest" description="Disordered" evidence="9">
    <location>
        <begin position="1"/>
        <end position="161"/>
    </location>
</feature>
<evidence type="ECO:0000256" key="3">
    <source>
        <dbReference type="ARBA" id="ARBA00022676"/>
    </source>
</evidence>
<feature type="compositionally biased region" description="Low complexity" evidence="9">
    <location>
        <begin position="31"/>
        <end position="114"/>
    </location>
</feature>
<feature type="compositionally biased region" description="Basic and acidic residues" evidence="9">
    <location>
        <begin position="824"/>
        <end position="833"/>
    </location>
</feature>
<dbReference type="InterPro" id="IPR050396">
    <property type="entry name" value="Glycosyltr_51/Transpeptidase"/>
</dbReference>
<feature type="compositionally biased region" description="Low complexity" evidence="9">
    <location>
        <begin position="121"/>
        <end position="130"/>
    </location>
</feature>
<evidence type="ECO:0000256" key="6">
    <source>
        <dbReference type="ARBA" id="ARBA00023268"/>
    </source>
</evidence>
<comment type="catalytic activity">
    <reaction evidence="8">
        <text>[GlcNAc-(1-&gt;4)-Mur2Ac(oyl-L-Ala-gamma-D-Glu-L-Lys-D-Ala-D-Ala)](n)-di-trans,octa-cis-undecaprenyl diphosphate + beta-D-GlcNAc-(1-&gt;4)-Mur2Ac(oyl-L-Ala-gamma-D-Glu-L-Lys-D-Ala-D-Ala)-di-trans,octa-cis-undecaprenyl diphosphate = [GlcNAc-(1-&gt;4)-Mur2Ac(oyl-L-Ala-gamma-D-Glu-L-Lys-D-Ala-D-Ala)](n+1)-di-trans,octa-cis-undecaprenyl diphosphate + di-trans,octa-cis-undecaprenyl diphosphate + H(+)</text>
        <dbReference type="Rhea" id="RHEA:23708"/>
        <dbReference type="Rhea" id="RHEA-COMP:9602"/>
        <dbReference type="Rhea" id="RHEA-COMP:9603"/>
        <dbReference type="ChEBI" id="CHEBI:15378"/>
        <dbReference type="ChEBI" id="CHEBI:58405"/>
        <dbReference type="ChEBI" id="CHEBI:60033"/>
        <dbReference type="ChEBI" id="CHEBI:78435"/>
        <dbReference type="EC" id="2.4.99.28"/>
    </reaction>
</comment>
<dbReference type="Gene3D" id="1.10.3810.10">
    <property type="entry name" value="Biosynthetic peptidoglycan transglycosylase-like"/>
    <property type="match status" value="1"/>
</dbReference>
<gene>
    <name evidence="13" type="ORF">Pa4123_04990</name>
</gene>
<evidence type="ECO:0000256" key="1">
    <source>
        <dbReference type="ARBA" id="ARBA00022645"/>
    </source>
</evidence>
<evidence type="ECO:0000259" key="12">
    <source>
        <dbReference type="Pfam" id="PF00912"/>
    </source>
</evidence>
<feature type="compositionally biased region" description="Gly residues" evidence="9">
    <location>
        <begin position="131"/>
        <end position="155"/>
    </location>
</feature>
<dbReference type="InterPro" id="IPR012338">
    <property type="entry name" value="Beta-lactam/transpept-like"/>
</dbReference>
<accession>A0ABQ5QMQ8</accession>
<evidence type="ECO:0000256" key="2">
    <source>
        <dbReference type="ARBA" id="ARBA00022670"/>
    </source>
</evidence>
<sequence>MNSYDDPSSARGRAQIPGPSGDPGSDRGSDVRGSAGSADGGWPANGNGYGRGSASASARPVSPAGRASVGSASVGAASAGSAGRARVGGRASVGAAAGSAGAAGRATVGRASVRPVSPAAPEFGGPDFLEGPGGPGGPGGPTGPGRRGGKSGKGGDPAAIKKAKRRKRVNIVVAAFAVLVMLAGGAVVGLTWFYDDVPQYKTDELQATSIVYSGGQTMATLGEFNRTVVPAAEISPLVKHAVMAAEDKNFEEHEGIDVKGIMRAAWNNFTGGSTQGASTITQQYARHAADLTGINYNRKIREAVLARKLEQEYTKDQILGFYLNAIYFGRGCHGIEAAAQCYFGKSSVTKPGQKNALTAAEAAVLASVIKQPEPDAVTGHQGYDPQVNLPAAQERWGYTLNNMVEKGWLSQGERAAAQYPKFKKYDPKKCQVGCGLDKPTGNVVNYVREELEAMGIPASEWKKGGYRITTTINQKAQAAAEGAARRVKGSPMEKTPNYYRSALVAIDPSNGRVLAYYGGDNGTGFDYAGLNNGGTSGGHAPGSTFKIYTLAAALRAEIQIESYWDVTKDDDGGRKINNAGRTNIPCGKSCTLEKSTIESYNVPFYWIAKDLGPDKVVEAARDAGIRTMWDTDKGEAHDLTKTAPDKLAPAEFDNEVGFGQYPVTVLDHANGMATLANRGVYNRAHFIAKVEYRNPATGKYALVAGTGEKRDPQRKFDEAQMDNINSVLMKIPGSISNSLDNGRQATGKTGTWELGPGGKGDSGDAWMVGATRQIAAAVWIGTEGKRRAIKDPVTGRAMSGGGTPAAVWEKFMNDANKAMNLEKETFPDRKDIGDPDSQYPNGVKPAEQPTTPDPCALLPDFLCPDRNNGNNNGRNNGGNNNGNGNNNTSPSPGTDGDDNNPFPGTGGGVVIPTPTLTPRRQ</sequence>
<feature type="transmembrane region" description="Helical" evidence="10">
    <location>
        <begin position="171"/>
        <end position="194"/>
    </location>
</feature>
<dbReference type="InterPro" id="IPR036950">
    <property type="entry name" value="PBP_transglycosylase"/>
</dbReference>
<dbReference type="EMBL" id="BSDI01000001">
    <property type="protein sequence ID" value="GLH95227.1"/>
    <property type="molecule type" value="Genomic_DNA"/>
</dbReference>
<feature type="domain" description="Penicillin-binding protein transpeptidase" evidence="11">
    <location>
        <begin position="503"/>
        <end position="781"/>
    </location>
</feature>
<dbReference type="InterPro" id="IPR001460">
    <property type="entry name" value="PCN-bd_Tpept"/>
</dbReference>
<keyword evidence="4" id="KW-0808">Transferase</keyword>